<dbReference type="InterPro" id="IPR019692">
    <property type="entry name" value="CFP-6_PH"/>
</dbReference>
<evidence type="ECO:0000259" key="2">
    <source>
        <dbReference type="Pfam" id="PF10756"/>
    </source>
</evidence>
<keyword evidence="1" id="KW-0812">Transmembrane</keyword>
<organism evidence="3 4">
    <name type="scientific">Arcanobacterium haemolyticum (strain ATCC 9345 / DSM 20595 / CCM 5947 / CCUG 17215 / LMG 16163 / NBRC 15585 / NCTC 8452 / 11018)</name>
    <dbReference type="NCBI Taxonomy" id="644284"/>
    <lineage>
        <taxon>Bacteria</taxon>
        <taxon>Bacillati</taxon>
        <taxon>Actinomycetota</taxon>
        <taxon>Actinomycetes</taxon>
        <taxon>Actinomycetales</taxon>
        <taxon>Actinomycetaceae</taxon>
        <taxon>Arcanobacterium</taxon>
    </lineage>
</organism>
<evidence type="ECO:0000256" key="1">
    <source>
        <dbReference type="SAM" id="Phobius"/>
    </source>
</evidence>
<dbReference type="STRING" id="644284.Arch_1438"/>
<keyword evidence="1" id="KW-0472">Membrane</keyword>
<accession>D7BKG0</accession>
<feature type="transmembrane region" description="Helical" evidence="1">
    <location>
        <begin position="56"/>
        <end position="75"/>
    </location>
</feature>
<dbReference type="OrthoDB" id="3267631at2"/>
<keyword evidence="1" id="KW-1133">Transmembrane helix</keyword>
<dbReference type="HOGENOM" id="CLU_1243218_0_0_11"/>
<reference evidence="3 4" key="1">
    <citation type="journal article" date="2010" name="Stand. Genomic Sci.">
        <title>Complete genome sequence of Arcanobacterium haemolyticum type strain (11018).</title>
        <authorList>
            <person name="Yasawong M."/>
            <person name="Teshima H."/>
            <person name="Lapidus A."/>
            <person name="Nolan M."/>
            <person name="Lucas S."/>
            <person name="Glavina Del Rio T."/>
            <person name="Tice H."/>
            <person name="Cheng J."/>
            <person name="Bruce D."/>
            <person name="Detter C."/>
            <person name="Tapia R."/>
            <person name="Han C."/>
            <person name="Goodwin L."/>
            <person name="Pitluck S."/>
            <person name="Liolios K."/>
            <person name="Ivanova N."/>
            <person name="Mavromatis K."/>
            <person name="Mikhailova N."/>
            <person name="Pati A."/>
            <person name="Chen A."/>
            <person name="Palaniappan K."/>
            <person name="Land M."/>
            <person name="Hauser L."/>
            <person name="Chang Y."/>
            <person name="Jeffries C."/>
            <person name="Rohde M."/>
            <person name="Sikorski J."/>
            <person name="Pukall R."/>
            <person name="Goker M."/>
            <person name="Woyke T."/>
            <person name="Bristow J."/>
            <person name="Eisen J."/>
            <person name="Markowitz V."/>
            <person name="Hugenholtz P."/>
            <person name="Kyrpides N."/>
            <person name="Klenk H."/>
        </authorList>
    </citation>
    <scope>NUCLEOTIDE SEQUENCE [LARGE SCALE GENOMIC DNA]</scope>
    <source>
        <strain evidence="4">ATCC 9345 / DSM 20595 / CCUG 17215 / LMG 16163 / NBRC 15585 / NCTC 8452 / 11018</strain>
    </source>
</reference>
<dbReference type="EMBL" id="CP002045">
    <property type="protein sequence ID" value="ADH93140.1"/>
    <property type="molecule type" value="Genomic_DNA"/>
</dbReference>
<evidence type="ECO:0000313" key="3">
    <source>
        <dbReference type="EMBL" id="ADH93140.1"/>
    </source>
</evidence>
<dbReference type="Pfam" id="PF10756">
    <property type="entry name" value="bPH_6"/>
    <property type="match status" value="1"/>
</dbReference>
<name>D7BKG0_ARCHD</name>
<keyword evidence="4" id="KW-1185">Reference proteome</keyword>
<feature type="transmembrane region" description="Helical" evidence="1">
    <location>
        <begin position="197"/>
        <end position="221"/>
    </location>
</feature>
<proteinExistence type="predicted"/>
<dbReference type="Proteomes" id="UP000000376">
    <property type="component" value="Chromosome"/>
</dbReference>
<dbReference type="AlphaFoldDB" id="D7BKG0"/>
<gene>
    <name evidence="3" type="ordered locus">Arch_1438</name>
</gene>
<evidence type="ECO:0000313" key="4">
    <source>
        <dbReference type="Proteomes" id="UP000000376"/>
    </source>
</evidence>
<protein>
    <recommendedName>
        <fullName evidence="2">Low molecular weight protein antigen 6 PH domain-containing protein</fullName>
    </recommendedName>
</protein>
<feature type="transmembrane region" description="Helical" evidence="1">
    <location>
        <begin position="30"/>
        <end position="49"/>
    </location>
</feature>
<feature type="domain" description="Low molecular weight protein antigen 6 PH" evidence="2">
    <location>
        <begin position="77"/>
        <end position="126"/>
    </location>
</feature>
<sequence length="222" mass="25381">MSEWLRWMHKPPEPDTIWGMNLILRGEKSHFWAFLLWFFAGTILLASTINGGIAEFLFAMPLGAFIGFVGWAGWWNPRLTITDERVIVTNVVRQFSIPWEDLSEAYNRWGLYITTKSGKKIPVWALPSRVGLLQNSWRDRNKSEPDPIDWKHPRSEEIVVPLNFAADTIMILLHAVRSDPALRRRLALGAPDQKTTTFVWLPLPILGTIGLLTATIVTFAIF</sequence>
<dbReference type="KEGG" id="ahe:Arch_1438"/>